<accession>A0ACC2H2K0</accession>
<dbReference type="Proteomes" id="UP001157502">
    <property type="component" value="Chromosome 6"/>
</dbReference>
<reference evidence="1" key="1">
    <citation type="submission" date="2021-05" db="EMBL/GenBank/DDBJ databases">
        <authorList>
            <person name="Pan Q."/>
            <person name="Jouanno E."/>
            <person name="Zahm M."/>
            <person name="Klopp C."/>
            <person name="Cabau C."/>
            <person name="Louis A."/>
            <person name="Berthelot C."/>
            <person name="Parey E."/>
            <person name="Roest Crollius H."/>
            <person name="Montfort J."/>
            <person name="Robinson-Rechavi M."/>
            <person name="Bouchez O."/>
            <person name="Lampietro C."/>
            <person name="Lopez Roques C."/>
            <person name="Donnadieu C."/>
            <person name="Postlethwait J."/>
            <person name="Bobe J."/>
            <person name="Dillon D."/>
            <person name="Chandos A."/>
            <person name="von Hippel F."/>
            <person name="Guiguen Y."/>
        </authorList>
    </citation>
    <scope>NUCLEOTIDE SEQUENCE</scope>
    <source>
        <strain evidence="1">YG-Jan2019</strain>
    </source>
</reference>
<evidence type="ECO:0000313" key="2">
    <source>
        <dbReference type="Proteomes" id="UP001157502"/>
    </source>
</evidence>
<evidence type="ECO:0000313" key="1">
    <source>
        <dbReference type="EMBL" id="KAJ8009905.1"/>
    </source>
</evidence>
<gene>
    <name evidence="1" type="ORF">DPEC_G00069020</name>
</gene>
<keyword evidence="2" id="KW-1185">Reference proteome</keyword>
<proteinExistence type="predicted"/>
<comment type="caution">
    <text evidence="1">The sequence shown here is derived from an EMBL/GenBank/DDBJ whole genome shotgun (WGS) entry which is preliminary data.</text>
</comment>
<dbReference type="EMBL" id="CM055733">
    <property type="protein sequence ID" value="KAJ8009905.1"/>
    <property type="molecule type" value="Genomic_DNA"/>
</dbReference>
<sequence>MGRAAVVRAYLCLDPTFGGGSRSCAGVCCAVEFADGNLVVSHHGVGASKAVTKSSLNSHVLQSTANALGRGDAAMTMSSYPFQVQLEMHLCTNCTGAQLPMAKVMALEELEIRDLDQVTRIYAALLSAHVRLLKLLMPRVMWKEVPVVVVFEQNTS</sequence>
<protein>
    <submittedName>
        <fullName evidence="1">Uncharacterized protein</fullName>
    </submittedName>
</protein>
<organism evidence="1 2">
    <name type="scientific">Dallia pectoralis</name>
    <name type="common">Alaska blackfish</name>
    <dbReference type="NCBI Taxonomy" id="75939"/>
    <lineage>
        <taxon>Eukaryota</taxon>
        <taxon>Metazoa</taxon>
        <taxon>Chordata</taxon>
        <taxon>Craniata</taxon>
        <taxon>Vertebrata</taxon>
        <taxon>Euteleostomi</taxon>
        <taxon>Actinopterygii</taxon>
        <taxon>Neopterygii</taxon>
        <taxon>Teleostei</taxon>
        <taxon>Protacanthopterygii</taxon>
        <taxon>Esociformes</taxon>
        <taxon>Umbridae</taxon>
        <taxon>Dallia</taxon>
    </lineage>
</organism>
<name>A0ACC2H2K0_DALPE</name>